<dbReference type="InParanoid" id="A0A2J6T3I9"/>
<keyword evidence="3" id="KW-1185">Reference proteome</keyword>
<sequence>MSWVSQQRSGRIYEPFSPDLDLTAAIIITGVVLFVLAGETVMRGTARCSSRVKFTVKHTKC</sequence>
<proteinExistence type="predicted"/>
<keyword evidence="1" id="KW-0472">Membrane</keyword>
<keyword evidence="1" id="KW-0812">Transmembrane</keyword>
<dbReference type="RefSeq" id="XP_024734489.1">
    <property type="nucleotide sequence ID" value="XM_024877088.1"/>
</dbReference>
<evidence type="ECO:0000313" key="2">
    <source>
        <dbReference type="EMBL" id="PMD57585.1"/>
    </source>
</evidence>
<evidence type="ECO:0000313" key="3">
    <source>
        <dbReference type="Proteomes" id="UP000235371"/>
    </source>
</evidence>
<dbReference type="Proteomes" id="UP000235371">
    <property type="component" value="Unassembled WGS sequence"/>
</dbReference>
<name>A0A2J6T3I9_9HELO</name>
<keyword evidence="1" id="KW-1133">Transmembrane helix</keyword>
<reference evidence="2 3" key="1">
    <citation type="submission" date="2016-04" db="EMBL/GenBank/DDBJ databases">
        <title>A degradative enzymes factory behind the ericoid mycorrhizal symbiosis.</title>
        <authorList>
            <consortium name="DOE Joint Genome Institute"/>
            <person name="Martino E."/>
            <person name="Morin E."/>
            <person name="Grelet G."/>
            <person name="Kuo A."/>
            <person name="Kohler A."/>
            <person name="Daghino S."/>
            <person name="Barry K."/>
            <person name="Choi C."/>
            <person name="Cichocki N."/>
            <person name="Clum A."/>
            <person name="Copeland A."/>
            <person name="Hainaut M."/>
            <person name="Haridas S."/>
            <person name="Labutti K."/>
            <person name="Lindquist E."/>
            <person name="Lipzen A."/>
            <person name="Khouja H.-R."/>
            <person name="Murat C."/>
            <person name="Ohm R."/>
            <person name="Olson A."/>
            <person name="Spatafora J."/>
            <person name="Veneault-Fourrey C."/>
            <person name="Henrissat B."/>
            <person name="Grigoriev I."/>
            <person name="Martin F."/>
            <person name="Perotto S."/>
        </authorList>
    </citation>
    <scope>NUCLEOTIDE SEQUENCE [LARGE SCALE GENOMIC DNA]</scope>
    <source>
        <strain evidence="2 3">E</strain>
    </source>
</reference>
<dbReference type="EMBL" id="KZ613846">
    <property type="protein sequence ID" value="PMD57585.1"/>
    <property type="molecule type" value="Genomic_DNA"/>
</dbReference>
<evidence type="ECO:0000256" key="1">
    <source>
        <dbReference type="SAM" id="Phobius"/>
    </source>
</evidence>
<dbReference type="AlphaFoldDB" id="A0A2J6T3I9"/>
<dbReference type="GeneID" id="36585165"/>
<organism evidence="2 3">
    <name type="scientific">Hyaloscypha bicolor E</name>
    <dbReference type="NCBI Taxonomy" id="1095630"/>
    <lineage>
        <taxon>Eukaryota</taxon>
        <taxon>Fungi</taxon>
        <taxon>Dikarya</taxon>
        <taxon>Ascomycota</taxon>
        <taxon>Pezizomycotina</taxon>
        <taxon>Leotiomycetes</taxon>
        <taxon>Helotiales</taxon>
        <taxon>Hyaloscyphaceae</taxon>
        <taxon>Hyaloscypha</taxon>
        <taxon>Hyaloscypha bicolor</taxon>
    </lineage>
</organism>
<accession>A0A2J6T3I9</accession>
<protein>
    <submittedName>
        <fullName evidence="2">Uncharacterized protein</fullName>
    </submittedName>
</protein>
<gene>
    <name evidence="2" type="ORF">K444DRAFT_565044</name>
</gene>
<feature type="transmembrane region" description="Helical" evidence="1">
    <location>
        <begin position="20"/>
        <end position="41"/>
    </location>
</feature>